<protein>
    <recommendedName>
        <fullName evidence="7">Large ribosomal subunit protein mL52</fullName>
    </recommendedName>
    <alternativeName>
        <fullName evidence="8">39S ribosomal protein L52, mitochondrial</fullName>
    </alternativeName>
</protein>
<reference evidence="10 11" key="1">
    <citation type="journal article" date="2018" name="BMC Genomics">
        <title>The genome of Naegleria lovaniensis, the basis for a comparative approach to unravel pathogenicity factors of the human pathogenic amoeba N. fowleri.</title>
        <authorList>
            <person name="Liechti N."/>
            <person name="Schurch N."/>
            <person name="Bruggmann R."/>
            <person name="Wittwer M."/>
        </authorList>
    </citation>
    <scope>NUCLEOTIDE SEQUENCE [LARGE SCALE GENOMIC DNA]</scope>
    <source>
        <strain evidence="10 11">ATCC 30569</strain>
    </source>
</reference>
<dbReference type="Pfam" id="PF18699">
    <property type="entry name" value="MRPL52"/>
    <property type="match status" value="1"/>
</dbReference>
<dbReference type="GeneID" id="68094726"/>
<dbReference type="EMBL" id="PYSW02000015">
    <property type="protein sequence ID" value="KAG2386526.1"/>
    <property type="molecule type" value="Genomic_DNA"/>
</dbReference>
<evidence type="ECO:0000256" key="5">
    <source>
        <dbReference type="ARBA" id="ARBA00023128"/>
    </source>
</evidence>
<evidence type="ECO:0000256" key="7">
    <source>
        <dbReference type="ARBA" id="ARBA00035181"/>
    </source>
</evidence>
<evidence type="ECO:0000256" key="1">
    <source>
        <dbReference type="ARBA" id="ARBA00004173"/>
    </source>
</evidence>
<keyword evidence="4" id="KW-0689">Ribosomal protein</keyword>
<accession>A0AA88GVC2</accession>
<dbReference type="InterPro" id="IPR034596">
    <property type="entry name" value="Ribosomal_mL52"/>
</dbReference>
<evidence type="ECO:0000256" key="8">
    <source>
        <dbReference type="ARBA" id="ARBA00035425"/>
    </source>
</evidence>
<dbReference type="AlphaFoldDB" id="A0AA88GVC2"/>
<dbReference type="Proteomes" id="UP000816034">
    <property type="component" value="Unassembled WGS sequence"/>
</dbReference>
<sequence length="134" mass="15269">MQFLKGTSRTIIKLNQCQRMAQKFYQARGLGRSGNESGALHDLPDWSYTDGTPGPVSNGAMKKEEKRKMFVERVIRLAVEADQDAAKHLNLEPSVRAHRQRDVSFYFDLLEKGYTVKGVKDRLKVLRESGKIPM</sequence>
<dbReference type="GO" id="GO:0003735">
    <property type="term" value="F:structural constituent of ribosome"/>
    <property type="evidence" value="ECO:0007669"/>
    <property type="project" value="InterPro"/>
</dbReference>
<proteinExistence type="inferred from homology"/>
<feature type="region of interest" description="Disordered" evidence="9">
    <location>
        <begin position="41"/>
        <end position="63"/>
    </location>
</feature>
<keyword evidence="5" id="KW-0496">Mitochondrion</keyword>
<evidence type="ECO:0000256" key="3">
    <source>
        <dbReference type="ARBA" id="ARBA00022946"/>
    </source>
</evidence>
<comment type="subcellular location">
    <subcellularLocation>
        <location evidence="1">Mitochondrion</location>
    </subcellularLocation>
</comment>
<gene>
    <name evidence="10" type="ORF">C9374_002270</name>
</gene>
<evidence type="ECO:0000256" key="6">
    <source>
        <dbReference type="ARBA" id="ARBA00023274"/>
    </source>
</evidence>
<keyword evidence="6" id="KW-0687">Ribonucleoprotein</keyword>
<evidence type="ECO:0000256" key="9">
    <source>
        <dbReference type="SAM" id="MobiDB-lite"/>
    </source>
</evidence>
<comment type="similarity">
    <text evidence="2">Belongs to the mitochondrion-specific ribosomal protein mL52 family.</text>
</comment>
<dbReference type="PANTHER" id="PTHR34090:SF1">
    <property type="entry name" value="LARGE RIBOSOMAL SUBUNIT PROTEIN ML52"/>
    <property type="match status" value="1"/>
</dbReference>
<dbReference type="GO" id="GO:0005762">
    <property type="term" value="C:mitochondrial large ribosomal subunit"/>
    <property type="evidence" value="ECO:0007669"/>
    <property type="project" value="InterPro"/>
</dbReference>
<evidence type="ECO:0000256" key="2">
    <source>
        <dbReference type="ARBA" id="ARBA00007232"/>
    </source>
</evidence>
<dbReference type="PANTHER" id="PTHR34090">
    <property type="entry name" value="39S RIBOSOMAL PROTEIN L52, MITOCHONDRIAL"/>
    <property type="match status" value="1"/>
</dbReference>
<keyword evidence="3" id="KW-0809">Transit peptide</keyword>
<name>A0AA88GVC2_NAELO</name>
<keyword evidence="11" id="KW-1185">Reference proteome</keyword>
<evidence type="ECO:0000313" key="11">
    <source>
        <dbReference type="Proteomes" id="UP000816034"/>
    </source>
</evidence>
<dbReference type="GO" id="GO:0032543">
    <property type="term" value="P:mitochondrial translation"/>
    <property type="evidence" value="ECO:0007669"/>
    <property type="project" value="InterPro"/>
</dbReference>
<organism evidence="10 11">
    <name type="scientific">Naegleria lovaniensis</name>
    <name type="common">Amoeba</name>
    <dbReference type="NCBI Taxonomy" id="51637"/>
    <lineage>
        <taxon>Eukaryota</taxon>
        <taxon>Discoba</taxon>
        <taxon>Heterolobosea</taxon>
        <taxon>Tetramitia</taxon>
        <taxon>Eutetramitia</taxon>
        <taxon>Vahlkampfiidae</taxon>
        <taxon>Naegleria</taxon>
    </lineage>
</organism>
<evidence type="ECO:0000256" key="4">
    <source>
        <dbReference type="ARBA" id="ARBA00022980"/>
    </source>
</evidence>
<dbReference type="RefSeq" id="XP_044550518.1">
    <property type="nucleotide sequence ID" value="XM_044691670.1"/>
</dbReference>
<comment type="caution">
    <text evidence="10">The sequence shown here is derived from an EMBL/GenBank/DDBJ whole genome shotgun (WGS) entry which is preliminary data.</text>
</comment>
<evidence type="ECO:0000313" key="10">
    <source>
        <dbReference type="EMBL" id="KAG2386526.1"/>
    </source>
</evidence>